<proteinExistence type="predicted"/>
<comment type="caution">
    <text evidence="2">The sequence shown here is derived from an EMBL/GenBank/DDBJ whole genome shotgun (WGS) entry which is preliminary data.</text>
</comment>
<gene>
    <name evidence="2" type="ORF">HUJ06_001937</name>
</gene>
<organism evidence="2 3">
    <name type="scientific">Nelumbo nucifera</name>
    <name type="common">Sacred lotus</name>
    <dbReference type="NCBI Taxonomy" id="4432"/>
    <lineage>
        <taxon>Eukaryota</taxon>
        <taxon>Viridiplantae</taxon>
        <taxon>Streptophyta</taxon>
        <taxon>Embryophyta</taxon>
        <taxon>Tracheophyta</taxon>
        <taxon>Spermatophyta</taxon>
        <taxon>Magnoliopsida</taxon>
        <taxon>Proteales</taxon>
        <taxon>Nelumbonaceae</taxon>
        <taxon>Nelumbo</taxon>
    </lineage>
</organism>
<accession>A0A822ZFQ4</accession>
<evidence type="ECO:0000313" key="2">
    <source>
        <dbReference type="EMBL" id="DAD43707.1"/>
    </source>
</evidence>
<dbReference type="AlphaFoldDB" id="A0A822ZFQ4"/>
<evidence type="ECO:0000256" key="1">
    <source>
        <dbReference type="SAM" id="MobiDB-lite"/>
    </source>
</evidence>
<feature type="region of interest" description="Disordered" evidence="1">
    <location>
        <begin position="1"/>
        <end position="29"/>
    </location>
</feature>
<evidence type="ECO:0000313" key="3">
    <source>
        <dbReference type="Proteomes" id="UP000607653"/>
    </source>
</evidence>
<reference evidence="2 3" key="1">
    <citation type="journal article" date="2020" name="Mol. Biol. Evol.">
        <title>Distinct Expression and Methylation Patterns for Genes with Different Fates following a Single Whole-Genome Duplication in Flowering Plants.</title>
        <authorList>
            <person name="Shi T."/>
            <person name="Rahmani R.S."/>
            <person name="Gugger P.F."/>
            <person name="Wang M."/>
            <person name="Li H."/>
            <person name="Zhang Y."/>
            <person name="Li Z."/>
            <person name="Wang Q."/>
            <person name="Van de Peer Y."/>
            <person name="Marchal K."/>
            <person name="Chen J."/>
        </authorList>
    </citation>
    <scope>NUCLEOTIDE SEQUENCE [LARGE SCALE GENOMIC DNA]</scope>
    <source>
        <tissue evidence="2">Leaf</tissue>
    </source>
</reference>
<feature type="compositionally biased region" description="Polar residues" evidence="1">
    <location>
        <begin position="1"/>
        <end position="26"/>
    </location>
</feature>
<keyword evidence="3" id="KW-1185">Reference proteome</keyword>
<protein>
    <submittedName>
        <fullName evidence="2">Uncharacterized protein</fullName>
    </submittedName>
</protein>
<name>A0A822ZFQ4_NELNU</name>
<dbReference type="Proteomes" id="UP000607653">
    <property type="component" value="Unassembled WGS sequence"/>
</dbReference>
<sequence length="59" mass="6701">MEARSANRQGSQGESYQLPNHSSAHAFQSPFYHQFGANHNNDLHNLTDMQLEQSMGVFH</sequence>
<dbReference type="EMBL" id="DUZY01000006">
    <property type="protein sequence ID" value="DAD43707.1"/>
    <property type="molecule type" value="Genomic_DNA"/>
</dbReference>